<keyword evidence="3" id="KW-0560">Oxidoreductase</keyword>
<dbReference type="Pfam" id="PF13561">
    <property type="entry name" value="adh_short_C2"/>
    <property type="match status" value="1"/>
</dbReference>
<keyword evidence="2" id="KW-0521">NADP</keyword>
<dbReference type="InterPro" id="IPR020904">
    <property type="entry name" value="Sc_DH/Rdtase_CS"/>
</dbReference>
<dbReference type="AlphaFoldDB" id="A0A438NED6"/>
<organism evidence="4 5">
    <name type="scientific">Exophiala mesophila</name>
    <name type="common">Black yeast-like fungus</name>
    <dbReference type="NCBI Taxonomy" id="212818"/>
    <lineage>
        <taxon>Eukaryota</taxon>
        <taxon>Fungi</taxon>
        <taxon>Dikarya</taxon>
        <taxon>Ascomycota</taxon>
        <taxon>Pezizomycotina</taxon>
        <taxon>Eurotiomycetes</taxon>
        <taxon>Chaetothyriomycetidae</taxon>
        <taxon>Chaetothyriales</taxon>
        <taxon>Herpotrichiellaceae</taxon>
        <taxon>Exophiala</taxon>
    </lineage>
</organism>
<gene>
    <name evidence="4" type="ORF">B0A52_01925</name>
</gene>
<evidence type="ECO:0000256" key="2">
    <source>
        <dbReference type="ARBA" id="ARBA00022857"/>
    </source>
</evidence>
<sequence>MAAFFEAKVIILTGAASGIGLATAQRLLELGAIVHGIDRAAKVLADVKSPAFTFHGNVDISSRSAVKEVFQKIKEKEGNIYGLVNCAGIAPNSGAYLETDEDYLATVSVNQHGTWYMGSEFLRYIEARTPLSAGARAPEGQYAVVNIGSSASLQGYSALSAYVTSKHAVLGMSRSWAIDYAQFGVRINVVAPGGVDTPLARAQDNVNGPRANNTERGMAPVPMARMAESTELANAIIFLLSDKASYITGQVLSVNGGYPNY</sequence>
<comment type="similarity">
    <text evidence="1">Belongs to the short-chain dehydrogenases/reductases (SDR) family.</text>
</comment>
<evidence type="ECO:0000313" key="5">
    <source>
        <dbReference type="Proteomes" id="UP000288859"/>
    </source>
</evidence>
<name>A0A438NED6_EXOME</name>
<dbReference type="PANTHER" id="PTHR24321">
    <property type="entry name" value="DEHYDROGENASES, SHORT CHAIN"/>
    <property type="match status" value="1"/>
</dbReference>
<dbReference type="PANTHER" id="PTHR24321:SF12">
    <property type="entry name" value="SHORT-CHAIN DEHYDROGENASE_REDUCTASE FAMILY, PUTATIVE (AFU_ORTHOLOGUE AFUA_5G14340)-RELATED"/>
    <property type="match status" value="1"/>
</dbReference>
<evidence type="ECO:0000256" key="1">
    <source>
        <dbReference type="ARBA" id="ARBA00006484"/>
    </source>
</evidence>
<dbReference type="FunFam" id="3.40.50.720:FF:000084">
    <property type="entry name" value="Short-chain dehydrogenase reductase"/>
    <property type="match status" value="1"/>
</dbReference>
<evidence type="ECO:0000256" key="3">
    <source>
        <dbReference type="ARBA" id="ARBA00023002"/>
    </source>
</evidence>
<accession>A0A438NED6</accession>
<dbReference type="OrthoDB" id="1669814at2759"/>
<dbReference type="PRINTS" id="PR00081">
    <property type="entry name" value="GDHRDH"/>
</dbReference>
<dbReference type="Gene3D" id="3.40.50.720">
    <property type="entry name" value="NAD(P)-binding Rossmann-like Domain"/>
    <property type="match status" value="1"/>
</dbReference>
<comment type="caution">
    <text evidence="4">The sequence shown here is derived from an EMBL/GenBank/DDBJ whole genome shotgun (WGS) entry which is preliminary data.</text>
</comment>
<dbReference type="VEuPathDB" id="FungiDB:PV10_01380"/>
<dbReference type="EMBL" id="NAJM01000005">
    <property type="protein sequence ID" value="RVX74093.1"/>
    <property type="molecule type" value="Genomic_DNA"/>
</dbReference>
<proteinExistence type="inferred from homology"/>
<reference evidence="4 5" key="1">
    <citation type="submission" date="2017-03" db="EMBL/GenBank/DDBJ databases">
        <title>Genomes of endolithic fungi from Antarctica.</title>
        <authorList>
            <person name="Coleine C."/>
            <person name="Masonjones S."/>
            <person name="Stajich J.E."/>
        </authorList>
    </citation>
    <scope>NUCLEOTIDE SEQUENCE [LARGE SCALE GENOMIC DNA]</scope>
    <source>
        <strain evidence="4 5">CCFEE 6314</strain>
    </source>
</reference>
<dbReference type="CDD" id="cd05233">
    <property type="entry name" value="SDR_c"/>
    <property type="match status" value="1"/>
</dbReference>
<dbReference type="SUPFAM" id="SSF51735">
    <property type="entry name" value="NAD(P)-binding Rossmann-fold domains"/>
    <property type="match status" value="1"/>
</dbReference>
<evidence type="ECO:0000313" key="4">
    <source>
        <dbReference type="EMBL" id="RVX74093.1"/>
    </source>
</evidence>
<dbReference type="Proteomes" id="UP000288859">
    <property type="component" value="Unassembled WGS sequence"/>
</dbReference>
<protein>
    <submittedName>
        <fullName evidence="4">Uncharacterized protein</fullName>
    </submittedName>
</protein>
<dbReference type="GO" id="GO:0016491">
    <property type="term" value="F:oxidoreductase activity"/>
    <property type="evidence" value="ECO:0007669"/>
    <property type="project" value="UniProtKB-KW"/>
</dbReference>
<dbReference type="InterPro" id="IPR002347">
    <property type="entry name" value="SDR_fam"/>
</dbReference>
<dbReference type="InterPro" id="IPR036291">
    <property type="entry name" value="NAD(P)-bd_dom_sf"/>
</dbReference>
<dbReference type="PROSITE" id="PS00061">
    <property type="entry name" value="ADH_SHORT"/>
    <property type="match status" value="1"/>
</dbReference>